<feature type="region of interest" description="Disordered" evidence="7">
    <location>
        <begin position="68"/>
        <end position="197"/>
    </location>
</feature>
<dbReference type="InterPro" id="IPR009459">
    <property type="entry name" value="MucBP_dom"/>
</dbReference>
<evidence type="ECO:0000256" key="3">
    <source>
        <dbReference type="ARBA" id="ARBA00022614"/>
    </source>
</evidence>
<dbReference type="SMART" id="SM00369">
    <property type="entry name" value="LRR_TYP"/>
    <property type="match status" value="4"/>
</dbReference>
<keyword evidence="4" id="KW-0732">Signal</keyword>
<evidence type="ECO:0000256" key="5">
    <source>
        <dbReference type="ARBA" id="ARBA00022737"/>
    </source>
</evidence>
<dbReference type="Pfam" id="PF13855">
    <property type="entry name" value="LRR_8"/>
    <property type="match status" value="1"/>
</dbReference>
<dbReference type="Gene3D" id="3.80.10.10">
    <property type="entry name" value="Ribonuclease Inhibitor"/>
    <property type="match status" value="2"/>
</dbReference>
<reference evidence="11 13" key="2">
    <citation type="submission" date="2016-10" db="EMBL/GenBank/DDBJ databases">
        <authorList>
            <person name="Varghese N."/>
            <person name="Submissions S."/>
        </authorList>
    </citation>
    <scope>NUCLEOTIDE SEQUENCE [LARGE SCALE GENOMIC DNA]</scope>
    <source>
        <strain evidence="11 13">CGMCC 1.3889</strain>
    </source>
</reference>
<dbReference type="Proteomes" id="UP000182818">
    <property type="component" value="Unassembled WGS sequence"/>
</dbReference>
<dbReference type="InterPro" id="IPR003591">
    <property type="entry name" value="Leu-rich_rpt_typical-subtyp"/>
</dbReference>
<dbReference type="PROSITE" id="PS50847">
    <property type="entry name" value="GRAM_POS_ANCHORING"/>
    <property type="match status" value="1"/>
</dbReference>
<dbReference type="RefSeq" id="WP_057804949.1">
    <property type="nucleotide sequence ID" value="NZ_BJYP01000001.1"/>
</dbReference>
<keyword evidence="6" id="KW-0572">Peptidoglycan-anchor</keyword>
<feature type="compositionally biased region" description="Low complexity" evidence="7">
    <location>
        <begin position="124"/>
        <end position="181"/>
    </location>
</feature>
<dbReference type="NCBIfam" id="TIGR03715">
    <property type="entry name" value="KxYKxGKxW"/>
    <property type="match status" value="1"/>
</dbReference>
<keyword evidence="5" id="KW-0677">Repeat</keyword>
<name>A0A0R2KBD8_9LACO</name>
<dbReference type="PANTHER" id="PTHR48051">
    <property type="match status" value="1"/>
</dbReference>
<proteinExistence type="predicted"/>
<evidence type="ECO:0000313" key="12">
    <source>
        <dbReference type="Proteomes" id="UP000051749"/>
    </source>
</evidence>
<dbReference type="PANTHER" id="PTHR48051:SF54">
    <property type="entry name" value="LEUCINE-RICH REPEAT-CONTAINING PROTEIN"/>
    <property type="match status" value="1"/>
</dbReference>
<evidence type="ECO:0000313" key="11">
    <source>
        <dbReference type="EMBL" id="SER01659.1"/>
    </source>
</evidence>
<feature type="region of interest" description="Disordered" evidence="7">
    <location>
        <begin position="1516"/>
        <end position="1541"/>
    </location>
</feature>
<dbReference type="GeneID" id="76042588"/>
<evidence type="ECO:0000256" key="7">
    <source>
        <dbReference type="SAM" id="MobiDB-lite"/>
    </source>
</evidence>
<accession>A0A0R2KBD8</accession>
<dbReference type="NCBIfam" id="TIGR01167">
    <property type="entry name" value="LPXTG_anchor"/>
    <property type="match status" value="1"/>
</dbReference>
<evidence type="ECO:0000256" key="6">
    <source>
        <dbReference type="ARBA" id="ARBA00023088"/>
    </source>
</evidence>
<evidence type="ECO:0000256" key="2">
    <source>
        <dbReference type="ARBA" id="ARBA00022525"/>
    </source>
</evidence>
<dbReference type="PATRIC" id="fig|319653.3.peg.106"/>
<evidence type="ECO:0000256" key="1">
    <source>
        <dbReference type="ARBA" id="ARBA00022512"/>
    </source>
</evidence>
<evidence type="ECO:0000256" key="8">
    <source>
        <dbReference type="SAM" id="Phobius"/>
    </source>
</evidence>
<keyword evidence="2" id="KW-0964">Secreted</keyword>
<dbReference type="InterPro" id="IPR050216">
    <property type="entry name" value="LRR_domain-containing"/>
</dbReference>
<dbReference type="SUPFAM" id="SSF52047">
    <property type="entry name" value="RNI-like"/>
    <property type="match status" value="1"/>
</dbReference>
<dbReference type="Pfam" id="PF06458">
    <property type="entry name" value="MucBP"/>
    <property type="match status" value="8"/>
</dbReference>
<keyword evidence="13" id="KW-1185">Reference proteome</keyword>
<protein>
    <submittedName>
        <fullName evidence="11">LPXTG-motif cell wall anchor domain-containing protein/KxYKxGKxW signal peptide containing protein</fullName>
    </submittedName>
</protein>
<dbReference type="Proteomes" id="UP000051749">
    <property type="component" value="Unassembled WGS sequence"/>
</dbReference>
<feature type="compositionally biased region" description="Low complexity" evidence="7">
    <location>
        <begin position="95"/>
        <end position="113"/>
    </location>
</feature>
<dbReference type="InterPro" id="IPR032675">
    <property type="entry name" value="LRR_dom_sf"/>
</dbReference>
<reference evidence="10 12" key="1">
    <citation type="journal article" date="2015" name="Genome Announc.">
        <title>Expanding the biotechnology potential of lactobacilli through comparative genomics of 213 strains and associated genera.</title>
        <authorList>
            <person name="Sun Z."/>
            <person name="Harris H.M."/>
            <person name="McCann A."/>
            <person name="Guo C."/>
            <person name="Argimon S."/>
            <person name="Zhang W."/>
            <person name="Yang X."/>
            <person name="Jeffery I.B."/>
            <person name="Cooney J.C."/>
            <person name="Kagawa T.F."/>
            <person name="Liu W."/>
            <person name="Song Y."/>
            <person name="Salvetti E."/>
            <person name="Wrobel A."/>
            <person name="Rasinkangas P."/>
            <person name="Parkhill J."/>
            <person name="Rea M.C."/>
            <person name="O'Sullivan O."/>
            <person name="Ritari J."/>
            <person name="Douillard F.P."/>
            <person name="Paul Ross R."/>
            <person name="Yang R."/>
            <person name="Briner A.E."/>
            <person name="Felis G.E."/>
            <person name="de Vos W.M."/>
            <person name="Barrangou R."/>
            <person name="Klaenhammer T.R."/>
            <person name="Caufield P.W."/>
            <person name="Cui Y."/>
            <person name="Zhang H."/>
            <person name="O'Toole P.W."/>
        </authorList>
    </citation>
    <scope>NUCLEOTIDE SEQUENCE [LARGE SCALE GENOMIC DNA]</scope>
    <source>
        <strain evidence="10 12">DSM 22301</strain>
    </source>
</reference>
<feature type="compositionally biased region" description="Basic and acidic residues" evidence="7">
    <location>
        <begin position="1529"/>
        <end position="1539"/>
    </location>
</feature>
<feature type="domain" description="Gram-positive cocci surface proteins LPxTG" evidence="9">
    <location>
        <begin position="1587"/>
        <end position="1622"/>
    </location>
</feature>
<keyword evidence="8" id="KW-0812">Transmembrane</keyword>
<dbReference type="Pfam" id="PF19258">
    <property type="entry name" value="KxYKxGKxW_sig"/>
    <property type="match status" value="1"/>
</dbReference>
<feature type="transmembrane region" description="Helical" evidence="8">
    <location>
        <begin position="28"/>
        <end position="46"/>
    </location>
</feature>
<dbReference type="InterPro" id="IPR001611">
    <property type="entry name" value="Leu-rich_rpt"/>
</dbReference>
<evidence type="ECO:0000259" key="9">
    <source>
        <dbReference type="PROSITE" id="PS50847"/>
    </source>
</evidence>
<evidence type="ECO:0000313" key="10">
    <source>
        <dbReference type="EMBL" id="KRN83636.1"/>
    </source>
</evidence>
<evidence type="ECO:0000313" key="13">
    <source>
        <dbReference type="Proteomes" id="UP000182818"/>
    </source>
</evidence>
<sequence length="1622" mass="173727">MESRKKVAVYQDSVERKLHYKAYKAGKFWFTAGITLLSGGILFVSGPPVSADTTSAAESSVVQTINSSAAASGSTATDTPQFQSASSSLNETDDQATQSSSSNIPSSAANTASQSDFLKQQNESANSSSASSSNNDDSLSSASSTSVSNTSSQSNTNSSSVTSAASSQSASTASVSQNSTTQTDSAKKAVPTKVSVKATSQNMARTALADETIDSWMPDKSLQQQTLTQLKQRGLLGANATANDITKQLVVKINLFTIGGMTQLKSPTGQNVAVEVQNPALAVSDLSGLQYFTGLQKLVIWFNNITSIGDEIGSLTNLVELKIQRNDQLTSISNAIGNLKDLHNLRIEQNAKLTSLPATINQLTKLGTDGDGSDAYGKTVILQPGASGSGTRDGLYLDGNGLTSLPYIGNLTGLRYLNLNSNRLTDLSTAGIGNLTNLWALYVGSLYDVSSVPNENFTGDGGRQVGSSGIEGDISKGTVDLIPGDYSNVHLNYSYDPAKPYATTAYTASDLEHYNHLSTIPLDWGNLTNLQILELNGNDLTDLPDNLSNLTQLKWLVLGNNKFTKIPTVIQKLPTTTHVNFSNWIEDWPSLGAYRNFNAIPQADFIAANKAGWWQPGPASQMTSLDTTGDVASNQVFTNTYYVPVSNASDPNQAYPLFNQVIQYSIVNGELSFSIVNDYALLQTLYAQYQSGGTMVGFGNKENSPYTTYVYVGNYPAGYAALGLDPTGKQLIATVLAPNYTTPDKDVGTSYLLIYVVGGKLNYSGGSTNGYGSTSYAMFYDQYGFSALNAFTVKFVKNAAAITGQPVTIHQSDTWTPNMSFKAATDTNGDQTINYDGIADQTTFTITEFDTDGSIIKTYTDAAAFNAAKVVGGLYWISFTNSGRVSTPVQITVVADQSIANIYYQTDDGQLLDFSSSEVTIGQNYQVTAPKTITKNGVIYDLVSSDPAMDAENTVTIIPVSDVSQNKIIFYYQAEVGQLTVVYVDTDGNQIKPSTVTNNTMGQPYEITPETVLTTTNGIYDFKTVSANSAPLTGKYTGDELTITLIYKLQRSTANVYYQTTDGKLLAFTNPGTLKVGSKYQVTAPKTITKDGITYQLIAADPGMDANQTVSITIAKEVSQNKIVFTYQIETGEILVHYVDGDGNSLQASTSLTGNMGGPYQVTIPETLIVNNKVYAYRNTTSNSAPITGTFTGDTRNVTLVYQLEQAATTIVNKTTDGTILSSQTIPDLDVGSVYTATGAKQITKDGIIYNLVSSSPAMDENNQVSIVIDKDDTQNNITFIYEIAHGSITVNYVDETGHTLQPNKSITGDMGESYAVSPADLTHLGYVYVELGQNSAPENGILTNQNQTVIFVYRFSATVPTPEKAGTLTIRYVDEAGRTISPELTREGFVGNGYNVSPADLSNQGYHYVGLAEGSAPSNGSLTAQSQTVTFVYHLNSEETIPENSLLTVKFVDKNGKEIHSSFVKAGYQGNGYEITPLTIEGYHYIGLASGSAPLSGSLDASVVTVILVYAKTDDQTPGKPTLPNKPDVPDKPNKPIGEKPVIQVPDIKEPIENVEPSKSTLNATVSAAPQALQDVNKTEKKTNQLPQTDEHKSLIAQLLGITGLMTLLGWLGIRRKKSNH</sequence>
<dbReference type="EMBL" id="FOGK01000001">
    <property type="protein sequence ID" value="SER01659.1"/>
    <property type="molecule type" value="Genomic_DNA"/>
</dbReference>
<keyword evidence="3" id="KW-0433">Leucine-rich repeat</keyword>
<organism evidence="10 12">
    <name type="scientific">Pediococcus ethanolidurans</name>
    <dbReference type="NCBI Taxonomy" id="319653"/>
    <lineage>
        <taxon>Bacteria</taxon>
        <taxon>Bacillati</taxon>
        <taxon>Bacillota</taxon>
        <taxon>Bacilli</taxon>
        <taxon>Lactobacillales</taxon>
        <taxon>Lactobacillaceae</taxon>
        <taxon>Pediococcus</taxon>
    </lineage>
</organism>
<keyword evidence="1" id="KW-0134">Cell wall</keyword>
<feature type="compositionally biased region" description="Low complexity" evidence="7">
    <location>
        <begin position="68"/>
        <end position="79"/>
    </location>
</feature>
<keyword evidence="8" id="KW-0472">Membrane</keyword>
<feature type="compositionally biased region" description="Polar residues" evidence="7">
    <location>
        <begin position="114"/>
        <end position="123"/>
    </location>
</feature>
<feature type="transmembrane region" description="Helical" evidence="8">
    <location>
        <begin position="1596"/>
        <end position="1615"/>
    </location>
</feature>
<feature type="compositionally biased region" description="Polar residues" evidence="7">
    <location>
        <begin position="80"/>
        <end position="90"/>
    </location>
</feature>
<comment type="caution">
    <text evidence="10">The sequence shown here is derived from an EMBL/GenBank/DDBJ whole genome shotgun (WGS) entry which is preliminary data.</text>
</comment>
<evidence type="ECO:0000256" key="4">
    <source>
        <dbReference type="ARBA" id="ARBA00022729"/>
    </source>
</evidence>
<dbReference type="PROSITE" id="PS51450">
    <property type="entry name" value="LRR"/>
    <property type="match status" value="1"/>
</dbReference>
<dbReference type="Gene3D" id="3.10.20.320">
    <property type="entry name" value="Putative peptidoglycan bound protein (lpxtg motif)"/>
    <property type="match status" value="5"/>
</dbReference>
<dbReference type="InterPro" id="IPR022263">
    <property type="entry name" value="KxYKxGKxW"/>
</dbReference>
<dbReference type="InterPro" id="IPR019931">
    <property type="entry name" value="LPXTG_anchor"/>
</dbReference>
<gene>
    <name evidence="10" type="ORF">IV87_GL000105</name>
    <name evidence="11" type="ORF">SAMN04487973_10162</name>
</gene>
<dbReference type="EMBL" id="JQBY01000001">
    <property type="protein sequence ID" value="KRN83636.1"/>
    <property type="molecule type" value="Genomic_DNA"/>
</dbReference>
<dbReference type="GO" id="GO:0005737">
    <property type="term" value="C:cytoplasm"/>
    <property type="evidence" value="ECO:0007669"/>
    <property type="project" value="TreeGrafter"/>
</dbReference>
<keyword evidence="8" id="KW-1133">Transmembrane helix</keyword>